<accession>A0A0F9KVI8</accession>
<comment type="caution">
    <text evidence="1">The sequence shown here is derived from an EMBL/GenBank/DDBJ whole genome shotgun (WGS) entry which is preliminary data.</text>
</comment>
<organism evidence="1">
    <name type="scientific">marine sediment metagenome</name>
    <dbReference type="NCBI Taxonomy" id="412755"/>
    <lineage>
        <taxon>unclassified sequences</taxon>
        <taxon>metagenomes</taxon>
        <taxon>ecological metagenomes</taxon>
    </lineage>
</organism>
<evidence type="ECO:0008006" key="2">
    <source>
        <dbReference type="Google" id="ProtNLM"/>
    </source>
</evidence>
<gene>
    <name evidence="1" type="ORF">LCGC14_1656080</name>
</gene>
<dbReference type="EMBL" id="LAZR01013997">
    <property type="protein sequence ID" value="KKM19395.1"/>
    <property type="molecule type" value="Genomic_DNA"/>
</dbReference>
<name>A0A0F9KVI8_9ZZZZ</name>
<dbReference type="AlphaFoldDB" id="A0A0F9KVI8"/>
<proteinExistence type="predicted"/>
<evidence type="ECO:0000313" key="1">
    <source>
        <dbReference type="EMBL" id="KKM19395.1"/>
    </source>
</evidence>
<protein>
    <recommendedName>
        <fullName evidence="2">DUF1353 domain-containing protein</fullName>
    </recommendedName>
</protein>
<reference evidence="1" key="1">
    <citation type="journal article" date="2015" name="Nature">
        <title>Complex archaea that bridge the gap between prokaryotes and eukaryotes.</title>
        <authorList>
            <person name="Spang A."/>
            <person name="Saw J.H."/>
            <person name="Jorgensen S.L."/>
            <person name="Zaremba-Niedzwiedzka K."/>
            <person name="Martijn J."/>
            <person name="Lind A.E."/>
            <person name="van Eijk R."/>
            <person name="Schleper C."/>
            <person name="Guy L."/>
            <person name="Ettema T.J."/>
        </authorList>
    </citation>
    <scope>NUCLEOTIDE SEQUENCE</scope>
</reference>
<sequence>MQITYRDLSNWKYQLLGNWYADTEVKGFRIDNIMFTLFESGRLKVRRGYAWDGPSGPTIDTKTFMRASVVHDVLYQCLREGLLPPSYRKLADQELIRYAKLDGMNPVRRFYAYWSLRAFAGGAAKLKTKPMRVHTAP</sequence>